<comment type="pathway">
    <text evidence="3">Amino-acid biosynthesis; L-arginine biosynthesis; carbamoyl phosphate from bicarbonate: step 1/1.</text>
</comment>
<dbReference type="GO" id="GO:0005524">
    <property type="term" value="F:ATP binding"/>
    <property type="evidence" value="ECO:0007669"/>
    <property type="project" value="UniProtKB-UniRule"/>
</dbReference>
<dbReference type="InterPro" id="IPR006275">
    <property type="entry name" value="CPSase_lsu"/>
</dbReference>
<dbReference type="GO" id="GO:0004088">
    <property type="term" value="F:carbamoyl-phosphate synthase (glutamine-hydrolyzing) activity"/>
    <property type="evidence" value="ECO:0007669"/>
    <property type="project" value="UniProtKB-EC"/>
</dbReference>
<dbReference type="SUPFAM" id="SSF52440">
    <property type="entry name" value="PreATP-grasp domain"/>
    <property type="match status" value="2"/>
</dbReference>
<organism evidence="20 21">
    <name type="scientific">Thermogymnomonas acidicola</name>
    <dbReference type="NCBI Taxonomy" id="399579"/>
    <lineage>
        <taxon>Archaea</taxon>
        <taxon>Methanobacteriati</taxon>
        <taxon>Thermoplasmatota</taxon>
        <taxon>Thermoplasmata</taxon>
        <taxon>Thermoplasmatales</taxon>
        <taxon>Thermogymnomonas</taxon>
    </lineage>
</organism>
<dbReference type="NCBIfam" id="NF009455">
    <property type="entry name" value="PRK12815.1"/>
    <property type="match status" value="1"/>
</dbReference>
<evidence type="ECO:0000256" key="5">
    <source>
        <dbReference type="ARBA" id="ARBA00022571"/>
    </source>
</evidence>
<keyword evidence="9" id="KW-0677">Repeat</keyword>
<dbReference type="PROSITE" id="PS00867">
    <property type="entry name" value="CPSASE_2"/>
    <property type="match status" value="1"/>
</dbReference>
<proteinExistence type="inferred from homology"/>
<name>A0AA37F975_9ARCH</name>
<evidence type="ECO:0000313" key="21">
    <source>
        <dbReference type="Proteomes" id="UP000632195"/>
    </source>
</evidence>
<dbReference type="AlphaFoldDB" id="A0AA37F975"/>
<dbReference type="Pfam" id="PF02142">
    <property type="entry name" value="MGS"/>
    <property type="match status" value="1"/>
</dbReference>
<evidence type="ECO:0000256" key="7">
    <source>
        <dbReference type="ARBA" id="ARBA00022605"/>
    </source>
</evidence>
<evidence type="ECO:0000256" key="17">
    <source>
        <dbReference type="PROSITE-ProRule" id="PRU00409"/>
    </source>
</evidence>
<dbReference type="GO" id="GO:0046872">
    <property type="term" value="F:metal ion binding"/>
    <property type="evidence" value="ECO:0007669"/>
    <property type="project" value="UniProtKB-KW"/>
</dbReference>
<evidence type="ECO:0000256" key="10">
    <source>
        <dbReference type="ARBA" id="ARBA00022741"/>
    </source>
</evidence>
<dbReference type="Pfam" id="PF02787">
    <property type="entry name" value="CPSase_L_D3"/>
    <property type="match status" value="1"/>
</dbReference>
<evidence type="ECO:0000313" key="20">
    <source>
        <dbReference type="EMBL" id="GGM71822.1"/>
    </source>
</evidence>
<keyword evidence="5" id="KW-0055">Arginine biosynthesis</keyword>
<dbReference type="PROSITE" id="PS51855">
    <property type="entry name" value="MGS"/>
    <property type="match status" value="1"/>
</dbReference>
<comment type="pathway">
    <text evidence="2">Pyrimidine metabolism; UMP biosynthesis via de novo pathway; (S)-dihydroorotate from bicarbonate: step 1/3.</text>
</comment>
<dbReference type="GO" id="GO:0004087">
    <property type="term" value="F:carbamoyl-phosphate synthase (ammonia) activity"/>
    <property type="evidence" value="ECO:0007669"/>
    <property type="project" value="UniProtKB-EC"/>
</dbReference>
<reference evidence="20" key="2">
    <citation type="submission" date="2022-09" db="EMBL/GenBank/DDBJ databases">
        <authorList>
            <person name="Sun Q."/>
            <person name="Ohkuma M."/>
        </authorList>
    </citation>
    <scope>NUCLEOTIDE SEQUENCE</scope>
    <source>
        <strain evidence="20">JCM 13583</strain>
    </source>
</reference>
<evidence type="ECO:0000256" key="4">
    <source>
        <dbReference type="ARBA" id="ARBA00009799"/>
    </source>
</evidence>
<dbReference type="PROSITE" id="PS50975">
    <property type="entry name" value="ATP_GRASP"/>
    <property type="match status" value="2"/>
</dbReference>
<evidence type="ECO:0000259" key="19">
    <source>
        <dbReference type="PROSITE" id="PS51855"/>
    </source>
</evidence>
<evidence type="ECO:0000256" key="11">
    <source>
        <dbReference type="ARBA" id="ARBA00022840"/>
    </source>
</evidence>
<feature type="domain" description="ATP-grasp" evidence="18">
    <location>
        <begin position="136"/>
        <end position="330"/>
    </location>
</feature>
<dbReference type="CDD" id="cd01424">
    <property type="entry name" value="MGS_CPS_II"/>
    <property type="match status" value="1"/>
</dbReference>
<sequence length="1071" mass="118847">MIEVPKIPDVKCVLVIGSGPVVIGQAAEFDYAGSQACLSLREEGVRVVLINSNPATIQTDHAVADRVYLEPITVENIVKIIKAENVDSIIATMGGQTGLNMAVELDRRGILRELNVRILGTGVESIRLAENRTLFHRLMEQIGEPIPESYELSAENYMDTLQGMEESAYIVRTSFTLGGSGGTIVPNLQKLREICDEYFRLNPEETIEVERSIAGLKELEYEVIRDSAGNCITVCNMENLDPMGVHTGESIVVTPSQTLSDEEYHMLRDAAIHVISALDIKGACNIQFALDSREHRYYVVEVNPRTSRSSALASKASGYPIARVSAKIALGYLLPEIRNPITGNTYAAYEPSLDYITVKIPRWPFDKFHVDRTIGVQMKSIGEVMGIGRTFEEALMKAVASLETEDSRRLRLDASDSELRRLLTVPNDRRLFAVFEALFRGWRPEDIAEMCGYPDYFVHKMKNIVDKLKELEWGKIPDNLYEFKRMGIPDYLIARFTGISEADVVRWRLERGILPAYKSIDTCSGEFQADTPYLYSTYESESEFLPEKSGKSIIVMGSGPNRISQGLEFDYGSVKAVMALRALGIRTIMVNSNPETVSTDFDVSDALYFEPLTLEHVSNIVARERADGIIIQFSGQTGQNMAGDLGKLFGEGMILGTKPSSINRIEDRGLFANALNRLGLLQPEFAIVSNDEEAIRKTEKVGLPVIVRSSFIIGGRAMDILYDIQAVRERVAEIFKDRPGYPVVVSRYIESATEMDVDFVSDGMRSVIAGISVHIEEAGTHSGDATMVLGPGMVPQDIYSKIVGIVDRLTLEFGLCGLSNLQVAVKSGDVYIIELNARSSRSLPFVAKATGVDWVREGVLCMLGGRLSVEHVEPRAYFVKVPVFPFKRFRDLDTVLGPEMKSTGEGFGAGMTLNEAIYKASQVMFGKSSLGNSVLITVSDRDKPDVLRVARKLREKGFKIYSTPGTKEFLSRHGIEADVVYRIDDVRRPRVDEAIALGLVSFVINTPTDMSGSIRDGFEIRRVSIMKGTPLVTNVRLAEALVDSLLYNTPTDAREISEYWVCQLETRQQGK</sequence>
<evidence type="ECO:0000256" key="1">
    <source>
        <dbReference type="ARBA" id="ARBA00001936"/>
    </source>
</evidence>
<dbReference type="GO" id="GO:0006526">
    <property type="term" value="P:L-arginine biosynthetic process"/>
    <property type="evidence" value="ECO:0007669"/>
    <property type="project" value="UniProtKB-KW"/>
</dbReference>
<comment type="cofactor">
    <cofactor evidence="1">
        <name>Mn(2+)</name>
        <dbReference type="ChEBI" id="CHEBI:29035"/>
    </cofactor>
</comment>
<dbReference type="Gene3D" id="3.40.50.1380">
    <property type="entry name" value="Methylglyoxal synthase-like domain"/>
    <property type="match status" value="1"/>
</dbReference>
<dbReference type="GO" id="GO:0005737">
    <property type="term" value="C:cytoplasm"/>
    <property type="evidence" value="ECO:0007669"/>
    <property type="project" value="TreeGrafter"/>
</dbReference>
<evidence type="ECO:0000256" key="15">
    <source>
        <dbReference type="ARBA" id="ARBA00047359"/>
    </source>
</evidence>
<keyword evidence="11 17" id="KW-0067">ATP-binding</keyword>
<dbReference type="EMBL" id="BMNY01000001">
    <property type="protein sequence ID" value="GGM71822.1"/>
    <property type="molecule type" value="Genomic_DNA"/>
</dbReference>
<dbReference type="SMART" id="SM00851">
    <property type="entry name" value="MGS"/>
    <property type="match status" value="1"/>
</dbReference>
<dbReference type="InterPro" id="IPR058047">
    <property type="entry name" value="CPSase_preATP-grasp"/>
</dbReference>
<dbReference type="InterPro" id="IPR013815">
    <property type="entry name" value="ATP_grasp_subdomain_1"/>
</dbReference>
<feature type="domain" description="MGS-like" evidence="19">
    <location>
        <begin position="925"/>
        <end position="1071"/>
    </location>
</feature>
<dbReference type="Gene3D" id="3.40.50.20">
    <property type="match status" value="2"/>
</dbReference>
<dbReference type="NCBIfam" id="TIGR01369">
    <property type="entry name" value="CPSaseII_lrg"/>
    <property type="match status" value="1"/>
</dbReference>
<dbReference type="GO" id="GO:0006221">
    <property type="term" value="P:pyrimidine nucleotide biosynthetic process"/>
    <property type="evidence" value="ECO:0007669"/>
    <property type="project" value="UniProtKB-KW"/>
</dbReference>
<dbReference type="SUPFAM" id="SSF48108">
    <property type="entry name" value="Carbamoyl phosphate synthetase, large subunit connection domain"/>
    <property type="match status" value="1"/>
</dbReference>
<dbReference type="SUPFAM" id="SSF56059">
    <property type="entry name" value="Glutathione synthetase ATP-binding domain-like"/>
    <property type="match status" value="2"/>
</dbReference>
<keyword evidence="12" id="KW-0460">Magnesium</keyword>
<comment type="catalytic activity">
    <reaction evidence="15">
        <text>hydrogencarbonate + NH4(+) + 2 ATP = carbamoyl phosphate + 2 ADP + phosphate + 2 H(+)</text>
        <dbReference type="Rhea" id="RHEA:18029"/>
        <dbReference type="ChEBI" id="CHEBI:15378"/>
        <dbReference type="ChEBI" id="CHEBI:17544"/>
        <dbReference type="ChEBI" id="CHEBI:28938"/>
        <dbReference type="ChEBI" id="CHEBI:30616"/>
        <dbReference type="ChEBI" id="CHEBI:43474"/>
        <dbReference type="ChEBI" id="CHEBI:58228"/>
        <dbReference type="ChEBI" id="CHEBI:456216"/>
        <dbReference type="EC" id="6.3.4.16"/>
    </reaction>
</comment>
<evidence type="ECO:0000256" key="3">
    <source>
        <dbReference type="ARBA" id="ARBA00005077"/>
    </source>
</evidence>
<comment type="catalytic activity">
    <reaction evidence="16">
        <text>hydrogencarbonate + L-glutamine + 2 ATP + H2O = carbamoyl phosphate + L-glutamate + 2 ADP + phosphate + 2 H(+)</text>
        <dbReference type="Rhea" id="RHEA:18633"/>
        <dbReference type="ChEBI" id="CHEBI:15377"/>
        <dbReference type="ChEBI" id="CHEBI:15378"/>
        <dbReference type="ChEBI" id="CHEBI:17544"/>
        <dbReference type="ChEBI" id="CHEBI:29985"/>
        <dbReference type="ChEBI" id="CHEBI:30616"/>
        <dbReference type="ChEBI" id="CHEBI:43474"/>
        <dbReference type="ChEBI" id="CHEBI:58228"/>
        <dbReference type="ChEBI" id="CHEBI:58359"/>
        <dbReference type="ChEBI" id="CHEBI:456216"/>
        <dbReference type="EC" id="6.3.5.5"/>
    </reaction>
</comment>
<dbReference type="InterPro" id="IPR036914">
    <property type="entry name" value="MGS-like_dom_sf"/>
</dbReference>
<evidence type="ECO:0000256" key="14">
    <source>
        <dbReference type="ARBA" id="ARBA00023211"/>
    </source>
</evidence>
<evidence type="ECO:0000256" key="6">
    <source>
        <dbReference type="ARBA" id="ARBA00022598"/>
    </source>
</evidence>
<dbReference type="Proteomes" id="UP000632195">
    <property type="component" value="Unassembled WGS sequence"/>
</dbReference>
<evidence type="ECO:0000259" key="18">
    <source>
        <dbReference type="PROSITE" id="PS50975"/>
    </source>
</evidence>
<feature type="domain" description="ATP-grasp" evidence="18">
    <location>
        <begin position="672"/>
        <end position="863"/>
    </location>
</feature>
<protein>
    <submittedName>
        <fullName evidence="20">Carbamoyl-phosphate synthase pyrimidine-specific large chain</fullName>
    </submittedName>
</protein>
<dbReference type="PRINTS" id="PR00098">
    <property type="entry name" value="CPSASE"/>
</dbReference>
<accession>A0AA37F975</accession>
<keyword evidence="7" id="KW-0028">Amino-acid biosynthesis</keyword>
<gene>
    <name evidence="20" type="primary">pyrAB</name>
    <name evidence="20" type="ORF">GCM10007108_07460</name>
</gene>
<evidence type="ECO:0000256" key="12">
    <source>
        <dbReference type="ARBA" id="ARBA00022842"/>
    </source>
</evidence>
<dbReference type="InterPro" id="IPR033937">
    <property type="entry name" value="MGS_CPS_CarB"/>
</dbReference>
<dbReference type="GO" id="GO:0006541">
    <property type="term" value="P:glutamine metabolic process"/>
    <property type="evidence" value="ECO:0007669"/>
    <property type="project" value="TreeGrafter"/>
</dbReference>
<dbReference type="SUPFAM" id="SSF52335">
    <property type="entry name" value="Methylglyoxal synthase-like"/>
    <property type="match status" value="1"/>
</dbReference>
<dbReference type="SMART" id="SM01096">
    <property type="entry name" value="CPSase_L_D3"/>
    <property type="match status" value="1"/>
</dbReference>
<evidence type="ECO:0000256" key="9">
    <source>
        <dbReference type="ARBA" id="ARBA00022737"/>
    </source>
</evidence>
<keyword evidence="13" id="KW-0665">Pyrimidine biosynthesis</keyword>
<evidence type="ECO:0000256" key="8">
    <source>
        <dbReference type="ARBA" id="ARBA00022723"/>
    </source>
</evidence>
<dbReference type="Pfam" id="PF25596">
    <property type="entry name" value="CPSase_L_D1"/>
    <property type="match status" value="2"/>
</dbReference>
<evidence type="ECO:0000256" key="16">
    <source>
        <dbReference type="ARBA" id="ARBA00048816"/>
    </source>
</evidence>
<keyword evidence="8" id="KW-0479">Metal-binding</keyword>
<keyword evidence="21" id="KW-1185">Reference proteome</keyword>
<dbReference type="InterPro" id="IPR036897">
    <property type="entry name" value="CarbamoylP_synth_lsu_oligo_sf"/>
</dbReference>
<reference evidence="20" key="1">
    <citation type="journal article" date="2014" name="Int. J. Syst. Evol. Microbiol.">
        <title>Complete genome sequence of Corynebacterium casei LMG S-19264T (=DSM 44701T), isolated from a smear-ripened cheese.</title>
        <authorList>
            <consortium name="US DOE Joint Genome Institute (JGI-PGF)"/>
            <person name="Walter F."/>
            <person name="Albersmeier A."/>
            <person name="Kalinowski J."/>
            <person name="Ruckert C."/>
        </authorList>
    </citation>
    <scope>NUCLEOTIDE SEQUENCE</scope>
    <source>
        <strain evidence="20">JCM 13583</strain>
    </source>
</reference>
<dbReference type="InterPro" id="IPR005483">
    <property type="entry name" value="CPSase_dom"/>
</dbReference>
<keyword evidence="6" id="KW-0436">Ligase</keyword>
<evidence type="ECO:0000256" key="2">
    <source>
        <dbReference type="ARBA" id="ARBA00004812"/>
    </source>
</evidence>
<dbReference type="InterPro" id="IPR011607">
    <property type="entry name" value="MGS-like_dom"/>
</dbReference>
<dbReference type="InterPro" id="IPR005480">
    <property type="entry name" value="CPSase_lsu_oligo"/>
</dbReference>
<dbReference type="Pfam" id="PF02786">
    <property type="entry name" value="CPSase_L_D2"/>
    <property type="match status" value="2"/>
</dbReference>
<dbReference type="Gene3D" id="3.30.1490.20">
    <property type="entry name" value="ATP-grasp fold, A domain"/>
    <property type="match status" value="2"/>
</dbReference>
<keyword evidence="10 17" id="KW-0547">Nucleotide-binding</keyword>
<dbReference type="NCBIfam" id="NF003671">
    <property type="entry name" value="PRK05294.1"/>
    <property type="match status" value="1"/>
</dbReference>
<dbReference type="InterPro" id="IPR011761">
    <property type="entry name" value="ATP-grasp"/>
</dbReference>
<evidence type="ECO:0000256" key="13">
    <source>
        <dbReference type="ARBA" id="ARBA00022975"/>
    </source>
</evidence>
<comment type="caution">
    <text evidence="20">The sequence shown here is derived from an EMBL/GenBank/DDBJ whole genome shotgun (WGS) entry which is preliminary data.</text>
</comment>
<dbReference type="FunFam" id="1.10.1030.10:FF:000002">
    <property type="entry name" value="Carbamoyl-phosphate synthase large chain"/>
    <property type="match status" value="1"/>
</dbReference>
<dbReference type="InterPro" id="IPR005479">
    <property type="entry name" value="CPAse_ATP-bd"/>
</dbReference>
<dbReference type="Gene3D" id="1.10.1030.10">
    <property type="entry name" value="Carbamoyl-phosphate synthetase, large subunit oligomerisation domain"/>
    <property type="match status" value="1"/>
</dbReference>
<dbReference type="Gene3D" id="3.30.470.20">
    <property type="entry name" value="ATP-grasp fold, B domain"/>
    <property type="match status" value="2"/>
</dbReference>
<comment type="similarity">
    <text evidence="4">Belongs to the CarB family.</text>
</comment>
<dbReference type="InterPro" id="IPR016185">
    <property type="entry name" value="PreATP-grasp_dom_sf"/>
</dbReference>
<dbReference type="PANTHER" id="PTHR11405:SF53">
    <property type="entry name" value="CARBAMOYL-PHOSPHATE SYNTHASE [AMMONIA], MITOCHONDRIAL"/>
    <property type="match status" value="1"/>
</dbReference>
<keyword evidence="14" id="KW-0464">Manganese</keyword>
<dbReference type="FunFam" id="3.40.50.20:FF:000001">
    <property type="entry name" value="Carbamoyl-phosphate synthase large chain"/>
    <property type="match status" value="2"/>
</dbReference>
<dbReference type="PANTHER" id="PTHR11405">
    <property type="entry name" value="CARBAMOYLTRANSFERASE FAMILY MEMBER"/>
    <property type="match status" value="1"/>
</dbReference>
<dbReference type="FunFam" id="3.30.470.20:FF:000026">
    <property type="entry name" value="Carbamoyl-phosphate synthase large chain"/>
    <property type="match status" value="2"/>
</dbReference>